<dbReference type="GO" id="GO:0030170">
    <property type="term" value="F:pyridoxal phosphate binding"/>
    <property type="evidence" value="ECO:0007669"/>
    <property type="project" value="TreeGrafter"/>
</dbReference>
<accession>A0A445GAR0</accession>
<comment type="function">
    <text evidence="10">The glycine cleavage system catalyzes the degradation of glycine.</text>
</comment>
<keyword evidence="14" id="KW-1185">Reference proteome</keyword>
<dbReference type="PANTHER" id="PTHR11773:SF1">
    <property type="entry name" value="GLYCINE DEHYDROGENASE (DECARBOXYLATING), MITOCHONDRIAL"/>
    <property type="match status" value="1"/>
</dbReference>
<evidence type="ECO:0000256" key="2">
    <source>
        <dbReference type="ARBA" id="ARBA00004173"/>
    </source>
</evidence>
<dbReference type="FunFam" id="3.90.1150.10:FF:000025">
    <property type="entry name" value="Glycine cleavage system P protein"/>
    <property type="match status" value="1"/>
</dbReference>
<dbReference type="InterPro" id="IPR049315">
    <property type="entry name" value="GDC-P_N"/>
</dbReference>
<dbReference type="CDD" id="cd00613">
    <property type="entry name" value="GDC-P"/>
    <property type="match status" value="1"/>
</dbReference>
<comment type="subcellular location">
    <subcellularLocation>
        <location evidence="2 10">Mitochondrion</location>
    </subcellularLocation>
</comment>
<dbReference type="InterPro" id="IPR015422">
    <property type="entry name" value="PyrdxlP-dep_Trfase_small"/>
</dbReference>
<evidence type="ECO:0000256" key="3">
    <source>
        <dbReference type="ARBA" id="ARBA00010756"/>
    </source>
</evidence>
<organism evidence="13 14">
    <name type="scientific">Glycine soja</name>
    <name type="common">Wild soybean</name>
    <dbReference type="NCBI Taxonomy" id="3848"/>
    <lineage>
        <taxon>Eukaryota</taxon>
        <taxon>Viridiplantae</taxon>
        <taxon>Streptophyta</taxon>
        <taxon>Embryophyta</taxon>
        <taxon>Tracheophyta</taxon>
        <taxon>Spermatophyta</taxon>
        <taxon>Magnoliopsida</taxon>
        <taxon>eudicotyledons</taxon>
        <taxon>Gunneridae</taxon>
        <taxon>Pentapetalae</taxon>
        <taxon>rosids</taxon>
        <taxon>fabids</taxon>
        <taxon>Fabales</taxon>
        <taxon>Fabaceae</taxon>
        <taxon>Papilionoideae</taxon>
        <taxon>50 kb inversion clade</taxon>
        <taxon>NPAAA clade</taxon>
        <taxon>indigoferoid/millettioid clade</taxon>
        <taxon>Phaseoleae</taxon>
        <taxon>Glycine</taxon>
        <taxon>Glycine subgen. Soja</taxon>
    </lineage>
</organism>
<dbReference type="FunFam" id="3.40.640.10:FF:000007">
    <property type="entry name" value="glycine dehydrogenase (Decarboxylating), mitochondrial"/>
    <property type="match status" value="1"/>
</dbReference>
<dbReference type="InterPro" id="IPR049316">
    <property type="entry name" value="GDC-P_C"/>
</dbReference>
<feature type="domain" description="Glycine cleavage system P-protein N-terminal" evidence="11">
    <location>
        <begin position="99"/>
        <end position="336"/>
    </location>
</feature>
<keyword evidence="6 10" id="KW-0496">Mitochondrion</keyword>
<dbReference type="Gene3D" id="3.90.1150.10">
    <property type="entry name" value="Aspartate Aminotransferase, domain 1"/>
    <property type="match status" value="1"/>
</dbReference>
<dbReference type="InterPro" id="IPR015421">
    <property type="entry name" value="PyrdxlP-dep_Trfase_major"/>
</dbReference>
<evidence type="ECO:0000256" key="7">
    <source>
        <dbReference type="ARBA" id="ARBA00046415"/>
    </source>
</evidence>
<evidence type="ECO:0000256" key="10">
    <source>
        <dbReference type="RuleBase" id="RU364056"/>
    </source>
</evidence>
<evidence type="ECO:0000256" key="8">
    <source>
        <dbReference type="ARBA" id="ARBA00049026"/>
    </source>
</evidence>
<dbReference type="Gene3D" id="3.40.640.10">
    <property type="entry name" value="Type I PLP-dependent aspartate aminotransferase-like (Major domain)"/>
    <property type="match status" value="2"/>
</dbReference>
<evidence type="ECO:0000256" key="4">
    <source>
        <dbReference type="ARBA" id="ARBA00022898"/>
    </source>
</evidence>
<dbReference type="EMBL" id="QZWG01000017">
    <property type="protein sequence ID" value="RZB58221.1"/>
    <property type="molecule type" value="Genomic_DNA"/>
</dbReference>
<proteinExistence type="inferred from homology"/>
<comment type="cofactor">
    <cofactor evidence="1 9 10">
        <name>pyridoxal 5'-phosphate</name>
        <dbReference type="ChEBI" id="CHEBI:597326"/>
    </cofactor>
</comment>
<dbReference type="GO" id="GO:0005960">
    <property type="term" value="C:glycine cleavage complex"/>
    <property type="evidence" value="ECO:0007669"/>
    <property type="project" value="TreeGrafter"/>
</dbReference>
<evidence type="ECO:0000259" key="11">
    <source>
        <dbReference type="Pfam" id="PF02347"/>
    </source>
</evidence>
<feature type="domain" description="Glycine cleavage system P-protein N-terminal" evidence="11">
    <location>
        <begin position="454"/>
        <end position="730"/>
    </location>
</feature>
<dbReference type="AlphaFoldDB" id="A0A445GAR0"/>
<name>A0A445GAR0_GLYSO</name>
<evidence type="ECO:0000256" key="1">
    <source>
        <dbReference type="ARBA" id="ARBA00001933"/>
    </source>
</evidence>
<dbReference type="InterPro" id="IPR020581">
    <property type="entry name" value="GDC_P"/>
</dbReference>
<reference evidence="13 14" key="1">
    <citation type="submission" date="2018-09" db="EMBL/GenBank/DDBJ databases">
        <title>A high-quality reference genome of wild soybean provides a powerful tool to mine soybean genomes.</title>
        <authorList>
            <person name="Xie M."/>
            <person name="Chung C.Y.L."/>
            <person name="Li M.-W."/>
            <person name="Wong F.-L."/>
            <person name="Chan T.-F."/>
            <person name="Lam H.-M."/>
        </authorList>
    </citation>
    <scope>NUCLEOTIDE SEQUENCE [LARGE SCALE GENOMIC DNA]</scope>
    <source>
        <strain evidence="14">cv. W05</strain>
        <tissue evidence="13">Hypocotyl of etiolated seedlings</tissue>
    </source>
</reference>
<dbReference type="Pfam" id="PF21478">
    <property type="entry name" value="GcvP2_C"/>
    <property type="match status" value="1"/>
</dbReference>
<evidence type="ECO:0000256" key="9">
    <source>
        <dbReference type="PIRSR" id="PIRSR603437-50"/>
    </source>
</evidence>
<comment type="catalytic activity">
    <reaction evidence="8 10">
        <text>N(6)-[(R)-lipoyl]-L-lysyl-[glycine-cleavage complex H protein] + glycine + H(+) = N(6)-[(R)-S(8)-aminomethyldihydrolipoyl]-L-lysyl-[glycine-cleavage complex H protein] + CO2</text>
        <dbReference type="Rhea" id="RHEA:24304"/>
        <dbReference type="Rhea" id="RHEA-COMP:10494"/>
        <dbReference type="Rhea" id="RHEA-COMP:10495"/>
        <dbReference type="ChEBI" id="CHEBI:15378"/>
        <dbReference type="ChEBI" id="CHEBI:16526"/>
        <dbReference type="ChEBI" id="CHEBI:57305"/>
        <dbReference type="ChEBI" id="CHEBI:83099"/>
        <dbReference type="ChEBI" id="CHEBI:83143"/>
        <dbReference type="EC" id="1.4.4.2"/>
    </reaction>
</comment>
<keyword evidence="10" id="KW-0809">Transit peptide</keyword>
<dbReference type="GO" id="GO:0016594">
    <property type="term" value="F:glycine binding"/>
    <property type="evidence" value="ECO:0007669"/>
    <property type="project" value="TreeGrafter"/>
</dbReference>
<comment type="caution">
    <text evidence="13">The sequence shown here is derived from an EMBL/GenBank/DDBJ whole genome shotgun (WGS) entry which is preliminary data.</text>
</comment>
<dbReference type="GO" id="GO:0048046">
    <property type="term" value="C:apoplast"/>
    <property type="evidence" value="ECO:0007669"/>
    <property type="project" value="TreeGrafter"/>
</dbReference>
<dbReference type="GO" id="GO:0004375">
    <property type="term" value="F:glycine dehydrogenase (decarboxylating) activity"/>
    <property type="evidence" value="ECO:0007669"/>
    <property type="project" value="UniProtKB-UniRule"/>
</dbReference>
<dbReference type="NCBIfam" id="TIGR00461">
    <property type="entry name" value="gcvP"/>
    <property type="match status" value="1"/>
</dbReference>
<keyword evidence="5 10" id="KW-0560">Oxidoreductase</keyword>
<evidence type="ECO:0000313" key="13">
    <source>
        <dbReference type="EMBL" id="RZB58221.1"/>
    </source>
</evidence>
<comment type="similarity">
    <text evidence="3 10">Belongs to the GcvP family.</text>
</comment>
<dbReference type="GO" id="GO:0005739">
    <property type="term" value="C:mitochondrion"/>
    <property type="evidence" value="ECO:0007669"/>
    <property type="project" value="UniProtKB-SubCell"/>
</dbReference>
<feature type="domain" description="Glycine dehydrogenase C-terminal" evidence="12">
    <location>
        <begin position="781"/>
        <end position="902"/>
    </location>
</feature>
<dbReference type="InterPro" id="IPR003437">
    <property type="entry name" value="GcvP"/>
</dbReference>
<evidence type="ECO:0000256" key="6">
    <source>
        <dbReference type="ARBA" id="ARBA00023128"/>
    </source>
</evidence>
<dbReference type="GO" id="GO:0009941">
    <property type="term" value="C:chloroplast envelope"/>
    <property type="evidence" value="ECO:0007669"/>
    <property type="project" value="TreeGrafter"/>
</dbReference>
<dbReference type="FunFam" id="3.90.1150.10:FF:000007">
    <property type="entry name" value="Glycine dehydrogenase (decarboxylating), mitochondrial"/>
    <property type="match status" value="1"/>
</dbReference>
<dbReference type="InterPro" id="IPR015424">
    <property type="entry name" value="PyrdxlP-dep_Trfase"/>
</dbReference>
<protein>
    <recommendedName>
        <fullName evidence="10">Glycine cleavage system P protein</fullName>
        <ecNumber evidence="10">1.4.4.2</ecNumber>
    </recommendedName>
</protein>
<comment type="subunit">
    <text evidence="7">Homodimer. The glycine cleavage system is composed of four proteins: P, T, L and H.</text>
</comment>
<sequence length="957" mass="104285">MERARRLANRAILRRLVSEAKQHQKNESVLHSSTTPILLYSSSRCMSSVSSPVLRSRGSKTETLLGRNMNISRSVVAGAGSARSISVEALQPSDTFPRRHNSATPEEQSKMAESIGFESLDSLVDATVPKSIRLKEMTFGKFDAGLTESQMIEHMKDLASKNKVFKSYIGMGYYNTHVPPVILRNIMENPAWYTQYTPYQAEISQGRLESLLNYQTMITDLTGLPMSNASLLDEGTAAAEAMSMCNNIQKGKKKTFIIASNCHPQTIDICKTRADGFDLKVVTADLKDIDYKSGDVCGVLVQYPGTEGEVLDYGEFVKKAHAHEVKVVMASDLLALLANMAAMYAVYHGPEGLKNIAHRVHGLAGAFALGLKKLGTVEVQDLPFFDTVKVKTSNAHAIADAALKSGINLRVVDGNTITVAFDETTTLEDVDNLFKVFAGGKPVPFTAASLAPEVQSAIPSGLVRKSPYLTHSIFNMYQTEHELLRYLYKLQSKDLSLCHSMIPLGSCTMKLNATTEMMPVTWPSFTDIHPFAPVDQAQGYQEMFNNLGELLCTITGFDSFSLQPNAGAAGEYAGLMVIRAYHLARGDHHRNVCIIPVSAHGTNPASAAMCGMKIVSVGTDAKGNINIEELRKAAETHKDNLSALMVTYPSTHGVYEEGIDEICKIIHDNGGQVYMDGANMNAQVGLTSPGWIGADVCHLNLHKTFCIPHGGGGPGMGPIGVKKHLAPFLPSHPVIATGGIPAPDKPQPLGTIAAAPWGSALILPISYTYIAMMGSKGLTDASKIAILNANYMAKRLENYYPVLFRGVNGTVAHEFIIDLRGFKNTAGIEPEDVAKRLMDYGFHAPTMSWPVPGTLMIEPTESESKAELDRFCDALISIRQEIAEIEKGNADINNNVLKSAPHPPSLLMADAWTKPYSREYAAFPAPWLRASKFWPTTGNHVVVYITICFSFQEIITM</sequence>
<evidence type="ECO:0000256" key="5">
    <source>
        <dbReference type="ARBA" id="ARBA00023002"/>
    </source>
</evidence>
<gene>
    <name evidence="13" type="ORF">D0Y65_046721</name>
</gene>
<dbReference type="GO" id="GO:0019464">
    <property type="term" value="P:glycine decarboxylation via glycine cleavage system"/>
    <property type="evidence" value="ECO:0007669"/>
    <property type="project" value="TreeGrafter"/>
</dbReference>
<dbReference type="PANTHER" id="PTHR11773">
    <property type="entry name" value="GLYCINE DEHYDROGENASE, DECARBOXYLATING"/>
    <property type="match status" value="1"/>
</dbReference>
<dbReference type="Proteomes" id="UP000289340">
    <property type="component" value="Chromosome 17"/>
</dbReference>
<dbReference type="Pfam" id="PF02347">
    <property type="entry name" value="GDC-P"/>
    <property type="match status" value="2"/>
</dbReference>
<dbReference type="SUPFAM" id="SSF53383">
    <property type="entry name" value="PLP-dependent transferases"/>
    <property type="match status" value="2"/>
</dbReference>
<keyword evidence="4 9" id="KW-0663">Pyridoxal phosphate</keyword>
<dbReference type="EC" id="1.4.4.2" evidence="10"/>
<dbReference type="NCBIfam" id="NF003346">
    <property type="entry name" value="PRK04366.1"/>
    <property type="match status" value="1"/>
</dbReference>
<evidence type="ECO:0000259" key="12">
    <source>
        <dbReference type="Pfam" id="PF21478"/>
    </source>
</evidence>
<evidence type="ECO:0000313" key="14">
    <source>
        <dbReference type="Proteomes" id="UP000289340"/>
    </source>
</evidence>
<dbReference type="FunFam" id="3.40.640.10:FF:000199">
    <property type="entry name" value="Glycine dehydrogenase [decarboxylating], mitochondrial"/>
    <property type="match status" value="1"/>
</dbReference>
<feature type="modified residue" description="N6-(pyridoxal phosphate)lysine" evidence="9">
    <location>
        <position position="703"/>
    </location>
</feature>